<dbReference type="InterPro" id="IPR043129">
    <property type="entry name" value="ATPase_NBD"/>
</dbReference>
<dbReference type="EMBL" id="RJKM01000001">
    <property type="protein sequence ID" value="ROP40672.1"/>
    <property type="molecule type" value="Genomic_DNA"/>
</dbReference>
<dbReference type="InterPro" id="IPR005338">
    <property type="entry name" value="Anhydro_N_Ac-Mur_kinase"/>
</dbReference>
<proteinExistence type="predicted"/>
<dbReference type="GO" id="GO:0006040">
    <property type="term" value="P:amino sugar metabolic process"/>
    <property type="evidence" value="ECO:0007669"/>
    <property type="project" value="InterPro"/>
</dbReference>
<evidence type="ECO:0000313" key="1">
    <source>
        <dbReference type="EMBL" id="ROP40672.1"/>
    </source>
</evidence>
<dbReference type="AlphaFoldDB" id="A0A3N1HEH0"/>
<dbReference type="GO" id="GO:0016301">
    <property type="term" value="F:kinase activity"/>
    <property type="evidence" value="ECO:0007669"/>
    <property type="project" value="UniProtKB-KW"/>
</dbReference>
<dbReference type="GO" id="GO:0005524">
    <property type="term" value="F:ATP binding"/>
    <property type="evidence" value="ECO:0007669"/>
    <property type="project" value="InterPro"/>
</dbReference>
<dbReference type="Pfam" id="PF03702">
    <property type="entry name" value="AnmK"/>
    <property type="match status" value="1"/>
</dbReference>
<comment type="caution">
    <text evidence="1">The sequence shown here is derived from an EMBL/GenBank/DDBJ whole genome shotgun (WGS) entry which is preliminary data.</text>
</comment>
<dbReference type="Gene3D" id="3.30.420.40">
    <property type="match status" value="2"/>
</dbReference>
<evidence type="ECO:0000313" key="2">
    <source>
        <dbReference type="Proteomes" id="UP000268727"/>
    </source>
</evidence>
<sequence>MIGLISGTSMDAVDVAVADMSLAGRTVVLTPVEHAEHPFPEDLRRPPTSAADLCVLDTRLGQVFAEVAARYEGDLVSSLGQTVHHWVEDGRCLGTLQLGQPAWIAEATGLPVVADLRVRDVAAGGHGAPLASTLDALWLADFDGPATALNIGGIANVTKVSPEGVIAYDTGPGNALMDAAMTVLSGGLRNQDTDGGFAGRGRVRADLLDRLLADPYYALPAPKSTGKEHFNRAYLDRVTEGLTMPAEDLLATLTELTARTIAAECEGTVIGSGGGMRNPVLVESLGRRVDLRTSDELGLPAEAKEAYLAALLGFLTWHGLPANVPSATGAAGPRPLGSITPGRYPLRLPEPVITAVTGLTIGRRERQSDGRGHARA</sequence>
<keyword evidence="2" id="KW-1185">Reference proteome</keyword>
<keyword evidence="1" id="KW-0418">Kinase</keyword>
<dbReference type="PANTHER" id="PTHR30605:SF0">
    <property type="entry name" value="ANHYDRO-N-ACETYLMURAMIC ACID KINASE"/>
    <property type="match status" value="1"/>
</dbReference>
<accession>A0A3N1HEH0</accession>
<dbReference type="GO" id="GO:0016773">
    <property type="term" value="F:phosphotransferase activity, alcohol group as acceptor"/>
    <property type="evidence" value="ECO:0007669"/>
    <property type="project" value="InterPro"/>
</dbReference>
<dbReference type="NCBIfam" id="NF007146">
    <property type="entry name" value="PRK09585.2-6"/>
    <property type="match status" value="1"/>
</dbReference>
<gene>
    <name evidence="1" type="ORF">EDD40_6088</name>
</gene>
<name>A0A3N1HEH0_9PSEU</name>
<protein>
    <submittedName>
        <fullName evidence="1">Anhydro-N-acetylmuramic acid kinase</fullName>
    </submittedName>
</protein>
<dbReference type="SUPFAM" id="SSF53067">
    <property type="entry name" value="Actin-like ATPase domain"/>
    <property type="match status" value="1"/>
</dbReference>
<dbReference type="PANTHER" id="PTHR30605">
    <property type="entry name" value="ANHYDRO-N-ACETYLMURAMIC ACID KINASE"/>
    <property type="match status" value="1"/>
</dbReference>
<dbReference type="Proteomes" id="UP000268727">
    <property type="component" value="Unassembled WGS sequence"/>
</dbReference>
<keyword evidence="1" id="KW-0808">Transferase</keyword>
<reference evidence="1 2" key="1">
    <citation type="submission" date="2018-11" db="EMBL/GenBank/DDBJ databases">
        <title>Sequencing the genomes of 1000 actinobacteria strains.</title>
        <authorList>
            <person name="Klenk H.-P."/>
        </authorList>
    </citation>
    <scope>NUCLEOTIDE SEQUENCE [LARGE SCALE GENOMIC DNA]</scope>
    <source>
        <strain evidence="1 2">DSM 44231</strain>
    </source>
</reference>
<organism evidence="1 2">
    <name type="scientific">Saccharothrix texasensis</name>
    <dbReference type="NCBI Taxonomy" id="103734"/>
    <lineage>
        <taxon>Bacteria</taxon>
        <taxon>Bacillati</taxon>
        <taxon>Actinomycetota</taxon>
        <taxon>Actinomycetes</taxon>
        <taxon>Pseudonocardiales</taxon>
        <taxon>Pseudonocardiaceae</taxon>
        <taxon>Saccharothrix</taxon>
    </lineage>
</organism>
<dbReference type="GO" id="GO:0009254">
    <property type="term" value="P:peptidoglycan turnover"/>
    <property type="evidence" value="ECO:0007669"/>
    <property type="project" value="InterPro"/>
</dbReference>